<dbReference type="NCBIfam" id="TIGR01509">
    <property type="entry name" value="HAD-SF-IA-v3"/>
    <property type="match status" value="1"/>
</dbReference>
<evidence type="ECO:0000313" key="1">
    <source>
        <dbReference type="EMBL" id="MFC3660009.1"/>
    </source>
</evidence>
<proteinExistence type="predicted"/>
<dbReference type="PANTHER" id="PTHR43611:SF3">
    <property type="entry name" value="FLAVIN MONONUCLEOTIDE HYDROLASE 1, CHLOROPLATIC"/>
    <property type="match status" value="1"/>
</dbReference>
<organism evidence="1 2">
    <name type="scientific">Luteimonas notoginsengisoli</name>
    <dbReference type="NCBI Taxonomy" id="1578200"/>
    <lineage>
        <taxon>Bacteria</taxon>
        <taxon>Pseudomonadati</taxon>
        <taxon>Pseudomonadota</taxon>
        <taxon>Gammaproteobacteria</taxon>
        <taxon>Lysobacterales</taxon>
        <taxon>Lysobacteraceae</taxon>
        <taxon>Luteimonas</taxon>
    </lineage>
</organism>
<evidence type="ECO:0000313" key="2">
    <source>
        <dbReference type="Proteomes" id="UP001595724"/>
    </source>
</evidence>
<gene>
    <name evidence="1" type="ORF">ACFOM9_08025</name>
</gene>
<protein>
    <submittedName>
        <fullName evidence="1">HAD family hydrolase</fullName>
    </submittedName>
</protein>
<dbReference type="SFLD" id="SFLDG01129">
    <property type="entry name" value="C1.5:_HAD__Beta-PGM__Phosphata"/>
    <property type="match status" value="1"/>
</dbReference>
<keyword evidence="2" id="KW-1185">Reference proteome</keyword>
<dbReference type="RefSeq" id="WP_386708691.1">
    <property type="nucleotide sequence ID" value="NZ_JBHRYF010000008.1"/>
</dbReference>
<dbReference type="Pfam" id="PF00702">
    <property type="entry name" value="Hydrolase"/>
    <property type="match status" value="1"/>
</dbReference>
<dbReference type="CDD" id="cd02603">
    <property type="entry name" value="HAD_sEH-N_like"/>
    <property type="match status" value="1"/>
</dbReference>
<dbReference type="GO" id="GO:0016787">
    <property type="term" value="F:hydrolase activity"/>
    <property type="evidence" value="ECO:0007669"/>
    <property type="project" value="UniProtKB-KW"/>
</dbReference>
<keyword evidence="1" id="KW-0378">Hydrolase</keyword>
<dbReference type="InterPro" id="IPR023214">
    <property type="entry name" value="HAD_sf"/>
</dbReference>
<dbReference type="InterPro" id="IPR006439">
    <property type="entry name" value="HAD-SF_hydro_IA"/>
</dbReference>
<accession>A0ABV7USR3</accession>
<dbReference type="EMBL" id="JBHRYF010000008">
    <property type="protein sequence ID" value="MFC3660009.1"/>
    <property type="molecule type" value="Genomic_DNA"/>
</dbReference>
<dbReference type="Gene3D" id="3.40.50.1000">
    <property type="entry name" value="HAD superfamily/HAD-like"/>
    <property type="match status" value="1"/>
</dbReference>
<dbReference type="SFLD" id="SFLDS00003">
    <property type="entry name" value="Haloacid_Dehalogenase"/>
    <property type="match status" value="1"/>
</dbReference>
<dbReference type="Gene3D" id="1.10.150.240">
    <property type="entry name" value="Putative phosphatase, domain 2"/>
    <property type="match status" value="1"/>
</dbReference>
<name>A0ABV7USR3_9GAMM</name>
<comment type="caution">
    <text evidence="1">The sequence shown here is derived from an EMBL/GenBank/DDBJ whole genome shotgun (WGS) entry which is preliminary data.</text>
</comment>
<dbReference type="PRINTS" id="PR00413">
    <property type="entry name" value="HADHALOGNASE"/>
</dbReference>
<dbReference type="InterPro" id="IPR036412">
    <property type="entry name" value="HAD-like_sf"/>
</dbReference>
<sequence length="205" mass="22403">MALPSLVLFDLDGVLAHYDHAPRLEVLARRSGASVEAVSRALFESGLERDADLGLHDAQGQVDAFASLLGLPVSLDDCVAARCAAMRADPEVLAIAERLARHAQVAILTNNNLLLRDHLPTICPPLFPLFAGRVFCSAQFRLAKPDPAIFQRCLADLGTTPDRALFIDDKRENADGARRAGLRAHHYRDLPTLRAALCQFDFPED</sequence>
<dbReference type="Proteomes" id="UP001595724">
    <property type="component" value="Unassembled WGS sequence"/>
</dbReference>
<dbReference type="InterPro" id="IPR023198">
    <property type="entry name" value="PGP-like_dom2"/>
</dbReference>
<dbReference type="PANTHER" id="PTHR43611">
    <property type="entry name" value="ALPHA-D-GLUCOSE 1-PHOSPHATE PHOSPHATASE"/>
    <property type="match status" value="1"/>
</dbReference>
<reference evidence="2" key="1">
    <citation type="journal article" date="2019" name="Int. J. Syst. Evol. Microbiol.">
        <title>The Global Catalogue of Microorganisms (GCM) 10K type strain sequencing project: providing services to taxonomists for standard genome sequencing and annotation.</title>
        <authorList>
            <consortium name="The Broad Institute Genomics Platform"/>
            <consortium name="The Broad Institute Genome Sequencing Center for Infectious Disease"/>
            <person name="Wu L."/>
            <person name="Ma J."/>
        </authorList>
    </citation>
    <scope>NUCLEOTIDE SEQUENCE [LARGE SCALE GENOMIC DNA]</scope>
    <source>
        <strain evidence="2">KCTC 42211</strain>
    </source>
</reference>
<dbReference type="SUPFAM" id="SSF56784">
    <property type="entry name" value="HAD-like"/>
    <property type="match status" value="1"/>
</dbReference>